<comment type="caution">
    <text evidence="2">The sequence shown here is derived from an EMBL/GenBank/DDBJ whole genome shotgun (WGS) entry which is preliminary data.</text>
</comment>
<dbReference type="PANTHER" id="PTHR34631">
    <property type="match status" value="1"/>
</dbReference>
<evidence type="ECO:0000313" key="3">
    <source>
        <dbReference type="Proteomes" id="UP000178264"/>
    </source>
</evidence>
<dbReference type="InterPro" id="IPR053520">
    <property type="entry name" value="Transposase_Tn903"/>
</dbReference>
<dbReference type="Pfam" id="PF13737">
    <property type="entry name" value="DDE_Tnp_1_5"/>
    <property type="match status" value="1"/>
</dbReference>
<feature type="domain" description="Transposase DDE" evidence="1">
    <location>
        <begin position="2"/>
        <end position="111"/>
    </location>
</feature>
<dbReference type="InterPro" id="IPR053172">
    <property type="entry name" value="Tn903_transposase"/>
</dbReference>
<protein>
    <recommendedName>
        <fullName evidence="1">Transposase DDE domain-containing protein</fullName>
    </recommendedName>
</protein>
<dbReference type="Proteomes" id="UP000178264">
    <property type="component" value="Unassembled WGS sequence"/>
</dbReference>
<organism evidence="2 3">
    <name type="scientific">Candidatus Uhrbacteria bacterium RIFCSPLOWO2_02_FULL_49_11</name>
    <dbReference type="NCBI Taxonomy" id="1802409"/>
    <lineage>
        <taxon>Bacteria</taxon>
        <taxon>Candidatus Uhriibacteriota</taxon>
    </lineage>
</organism>
<reference evidence="2 3" key="1">
    <citation type="journal article" date="2016" name="Nat. Commun.">
        <title>Thousands of microbial genomes shed light on interconnected biogeochemical processes in an aquifer system.</title>
        <authorList>
            <person name="Anantharaman K."/>
            <person name="Brown C.T."/>
            <person name="Hug L.A."/>
            <person name="Sharon I."/>
            <person name="Castelle C.J."/>
            <person name="Probst A.J."/>
            <person name="Thomas B.C."/>
            <person name="Singh A."/>
            <person name="Wilkins M.J."/>
            <person name="Karaoz U."/>
            <person name="Brodie E.L."/>
            <person name="Williams K.H."/>
            <person name="Hubbard S.S."/>
            <person name="Banfield J.F."/>
        </authorList>
    </citation>
    <scope>NUCLEOTIDE SEQUENCE [LARGE SCALE GENOMIC DNA]</scope>
</reference>
<name>A0A1F7VFH3_9BACT</name>
<proteinExistence type="predicted"/>
<evidence type="ECO:0000259" key="1">
    <source>
        <dbReference type="Pfam" id="PF13737"/>
    </source>
</evidence>
<dbReference type="NCBIfam" id="NF033579">
    <property type="entry name" value="transpos_IS5_2"/>
    <property type="match status" value="1"/>
</dbReference>
<sequence length="293" mass="33486">MKQRGSVIVWIEEEAFKKWYAKPTGKRGAQPLYSDLAVTSALKIGKVYGQKLRQTEGLVTSLFGLMRLDLDVPDYSTLSRRGETVVVRLPKDEKEGITLIIDSTGLKVFGEGEWKVRKHGYSKRRTWRKFHVGITPDGEVRATELTENSVGDNETAPSLFAQEESTIDAFAGDGAYDTRDVYNLCRERNVSRILIPPQKNALIWQHGNSHAPPHPRDENLRTIRRTSRERWKEDVGYHVRSLVETFMFRYKTIFGDKLDARNMPQQTTEILIKSSILNRMLKLGMPDSYVVVG</sequence>
<dbReference type="EMBL" id="MGER01000007">
    <property type="protein sequence ID" value="OGL88878.1"/>
    <property type="molecule type" value="Genomic_DNA"/>
</dbReference>
<dbReference type="PANTHER" id="PTHR34631:SF3">
    <property type="entry name" value="ISSOD12 TRANSPOSASE TNPA_ISSOD12"/>
    <property type="match status" value="1"/>
</dbReference>
<gene>
    <name evidence="2" type="ORF">A3I42_01100</name>
</gene>
<dbReference type="InterPro" id="IPR025668">
    <property type="entry name" value="Tnp_DDE_dom"/>
</dbReference>
<evidence type="ECO:0000313" key="2">
    <source>
        <dbReference type="EMBL" id="OGL88878.1"/>
    </source>
</evidence>
<dbReference type="AlphaFoldDB" id="A0A1F7VFH3"/>
<accession>A0A1F7VFH3</accession>